<keyword evidence="6" id="KW-0119">Carbohydrate metabolism</keyword>
<feature type="compositionally biased region" description="Low complexity" evidence="9">
    <location>
        <begin position="8"/>
        <end position="30"/>
    </location>
</feature>
<accession>A0A6J7MY05</accession>
<keyword evidence="8" id="KW-0624">Polysaccharide degradation</keyword>
<comment type="catalytic activity">
    <reaction evidence="1">
        <text>Hydrolysis of terminal, non-reducing beta-D-glucosyl residues with release of beta-D-glucose.</text>
        <dbReference type="EC" id="3.2.1.21"/>
    </reaction>
</comment>
<dbReference type="EMBL" id="CAFBOG010000123">
    <property type="protein sequence ID" value="CAB4985677.1"/>
    <property type="molecule type" value="Genomic_DNA"/>
</dbReference>
<reference evidence="10" key="1">
    <citation type="submission" date="2020-05" db="EMBL/GenBank/DDBJ databases">
        <authorList>
            <person name="Chiriac C."/>
            <person name="Salcher M."/>
            <person name="Ghai R."/>
            <person name="Kavagutti S V."/>
        </authorList>
    </citation>
    <scope>NUCLEOTIDE SEQUENCE</scope>
</reference>
<evidence type="ECO:0000313" key="11">
    <source>
        <dbReference type="EMBL" id="CAB5065570.1"/>
    </source>
</evidence>
<dbReference type="InterPro" id="IPR018120">
    <property type="entry name" value="Glyco_hydro_1_AS"/>
</dbReference>
<dbReference type="NCBIfam" id="TIGR03356">
    <property type="entry name" value="BGL"/>
    <property type="match status" value="1"/>
</dbReference>
<dbReference type="GO" id="GO:0005829">
    <property type="term" value="C:cytosol"/>
    <property type="evidence" value="ECO:0007669"/>
    <property type="project" value="TreeGrafter"/>
</dbReference>
<dbReference type="FunFam" id="3.20.20.80:FF:000004">
    <property type="entry name" value="Beta-glucosidase 6-phospho-beta-glucosidase"/>
    <property type="match status" value="1"/>
</dbReference>
<keyword evidence="7" id="KW-0326">Glycosidase</keyword>
<dbReference type="Pfam" id="PF00232">
    <property type="entry name" value="Glyco_hydro_1"/>
    <property type="match status" value="1"/>
</dbReference>
<evidence type="ECO:0000256" key="6">
    <source>
        <dbReference type="ARBA" id="ARBA00023277"/>
    </source>
</evidence>
<feature type="region of interest" description="Disordered" evidence="9">
    <location>
        <begin position="1"/>
        <end position="30"/>
    </location>
</feature>
<dbReference type="SUPFAM" id="SSF51445">
    <property type="entry name" value="(Trans)glycosidases"/>
    <property type="match status" value="1"/>
</dbReference>
<keyword evidence="4" id="KW-0378">Hydrolase</keyword>
<proteinExistence type="inferred from homology"/>
<comment type="similarity">
    <text evidence="2">Belongs to the glycosyl hydrolase 1 family.</text>
</comment>
<name>A0A6J7MY05_9ZZZZ</name>
<evidence type="ECO:0000256" key="7">
    <source>
        <dbReference type="ARBA" id="ARBA00023295"/>
    </source>
</evidence>
<dbReference type="InterPro" id="IPR017853">
    <property type="entry name" value="GH"/>
</dbReference>
<dbReference type="PANTHER" id="PTHR10353">
    <property type="entry name" value="GLYCOSYL HYDROLASE"/>
    <property type="match status" value="1"/>
</dbReference>
<dbReference type="EMBL" id="CAFBQW010000069">
    <property type="protein sequence ID" value="CAB5065570.1"/>
    <property type="molecule type" value="Genomic_DNA"/>
</dbReference>
<dbReference type="AlphaFoldDB" id="A0A6J7MY05"/>
<dbReference type="PRINTS" id="PR00131">
    <property type="entry name" value="GLHYDRLASE1"/>
</dbReference>
<evidence type="ECO:0000256" key="5">
    <source>
        <dbReference type="ARBA" id="ARBA00023001"/>
    </source>
</evidence>
<evidence type="ECO:0000256" key="9">
    <source>
        <dbReference type="SAM" id="MobiDB-lite"/>
    </source>
</evidence>
<protein>
    <recommendedName>
        <fullName evidence="3">beta-glucosidase</fullName>
        <ecNumber evidence="3">3.2.1.21</ecNumber>
    </recommendedName>
</protein>
<evidence type="ECO:0000256" key="2">
    <source>
        <dbReference type="ARBA" id="ARBA00010838"/>
    </source>
</evidence>
<evidence type="ECO:0000313" key="10">
    <source>
        <dbReference type="EMBL" id="CAB4985677.1"/>
    </source>
</evidence>
<dbReference type="PANTHER" id="PTHR10353:SF36">
    <property type="entry name" value="LP05116P"/>
    <property type="match status" value="1"/>
</dbReference>
<dbReference type="EC" id="3.2.1.21" evidence="3"/>
<evidence type="ECO:0000256" key="8">
    <source>
        <dbReference type="ARBA" id="ARBA00023326"/>
    </source>
</evidence>
<gene>
    <name evidence="10" type="ORF">UFOPK3914_01298</name>
    <name evidence="11" type="ORF">UFOPK4354_00772</name>
</gene>
<sequence>MNSADLHSTVPTSAAPTTVSPPASTAVSPVSSPGFTAADFGSEFTWGVATASYQIEGAASTDGKGPSIWDTFTHNRGFGGLRERIRDRSTGDQACEFYERYPSDLALAAELGFGAKRFSISWPRVLPNGTGQINQAGLDFYSRVVDTCLELGLEPWVTLYHWDLPQALQDQGGWANRDVVAWFSEYVAVVADALGDRVKNWMVFNEPLSFVLVGHLLGEHAPGIRSKHKFLAAMHHVNLCQAEGARVLRERVSNPVVGTCQYLADIVPTGTTAAHQRAVRSADAFINRTYIEPNLGLGYPTEDCKFLAPVEKYQRPGDEDAIQVDWDFLGVQYYTRFKALLAPIPGLWTLPIFGRDFRNYEITATGWEVNPTGLHNVIMAMHAYGRFDRLVVTENGAAFPDQLIGNPFDLADKLSVDDPRRILFYQHHLEQVLRAKRDGAPVDGYFAWSLMDNFEWADGYGPRFGLIYVDYPTQTRVVKGSGRWFQELLTAGKNPS</sequence>
<dbReference type="GO" id="GO:0008422">
    <property type="term" value="F:beta-glucosidase activity"/>
    <property type="evidence" value="ECO:0007669"/>
    <property type="project" value="UniProtKB-EC"/>
</dbReference>
<evidence type="ECO:0000256" key="1">
    <source>
        <dbReference type="ARBA" id="ARBA00000448"/>
    </source>
</evidence>
<evidence type="ECO:0000256" key="3">
    <source>
        <dbReference type="ARBA" id="ARBA00012744"/>
    </source>
</evidence>
<dbReference type="Gene3D" id="3.20.20.80">
    <property type="entry name" value="Glycosidases"/>
    <property type="match status" value="1"/>
</dbReference>
<dbReference type="InterPro" id="IPR033132">
    <property type="entry name" value="GH_1_N_CS"/>
</dbReference>
<dbReference type="InterPro" id="IPR001360">
    <property type="entry name" value="Glyco_hydro_1"/>
</dbReference>
<dbReference type="PROSITE" id="PS00572">
    <property type="entry name" value="GLYCOSYL_HYDROL_F1_1"/>
    <property type="match status" value="1"/>
</dbReference>
<dbReference type="PROSITE" id="PS00653">
    <property type="entry name" value="GLYCOSYL_HYDROL_F1_2"/>
    <property type="match status" value="1"/>
</dbReference>
<organism evidence="10">
    <name type="scientific">freshwater metagenome</name>
    <dbReference type="NCBI Taxonomy" id="449393"/>
    <lineage>
        <taxon>unclassified sequences</taxon>
        <taxon>metagenomes</taxon>
        <taxon>ecological metagenomes</taxon>
    </lineage>
</organism>
<dbReference type="InterPro" id="IPR017736">
    <property type="entry name" value="Glyco_hydro_1_beta-glucosidase"/>
</dbReference>
<keyword evidence="5" id="KW-0136">Cellulose degradation</keyword>
<dbReference type="GO" id="GO:0030245">
    <property type="term" value="P:cellulose catabolic process"/>
    <property type="evidence" value="ECO:0007669"/>
    <property type="project" value="UniProtKB-KW"/>
</dbReference>
<evidence type="ECO:0000256" key="4">
    <source>
        <dbReference type="ARBA" id="ARBA00022801"/>
    </source>
</evidence>